<sequence>MSECLTFALNSTINDEISDRLVKALEPELPEVPPTEEIPPGGKEPEEGIITTEEEIEGFHIVRAILHEILDPERVVLKDWKHYCNVLFDGKSTKPICRFYFNTKVPPKNNLSKSRPHIHTGISWYYRVIPFRMQ</sequence>
<reference evidence="2" key="1">
    <citation type="submission" date="2020-06" db="EMBL/GenBank/DDBJ databases">
        <title>Unique genomic features of the anaerobic methanotrophic archaea.</title>
        <authorList>
            <person name="Chadwick G.L."/>
            <person name="Skennerton C.T."/>
            <person name="Laso-Perez R."/>
            <person name="Leu A.O."/>
            <person name="Speth D.R."/>
            <person name="Yu H."/>
            <person name="Morgan-Lang C."/>
            <person name="Hatzenpichler R."/>
            <person name="Goudeau D."/>
            <person name="Malmstrom R."/>
            <person name="Brazelton W.J."/>
            <person name="Woyke T."/>
            <person name="Hallam S.J."/>
            <person name="Tyson G.W."/>
            <person name="Wegener G."/>
            <person name="Boetius A."/>
            <person name="Orphan V."/>
        </authorList>
    </citation>
    <scope>NUCLEOTIDE SEQUENCE</scope>
</reference>
<dbReference type="AlphaFoldDB" id="A0A7G9YXL0"/>
<dbReference type="EMBL" id="MT631520">
    <property type="protein sequence ID" value="QNO52744.1"/>
    <property type="molecule type" value="Genomic_DNA"/>
</dbReference>
<feature type="region of interest" description="Disordered" evidence="1">
    <location>
        <begin position="29"/>
        <end position="48"/>
    </location>
</feature>
<evidence type="ECO:0000313" key="2">
    <source>
        <dbReference type="EMBL" id="QNO52744.1"/>
    </source>
</evidence>
<organism evidence="2">
    <name type="scientific">Candidatus Methanophagaceae archaeon ANME-1 ERB6</name>
    <dbReference type="NCBI Taxonomy" id="2759912"/>
    <lineage>
        <taxon>Archaea</taxon>
        <taxon>Methanobacteriati</taxon>
        <taxon>Methanobacteriota</taxon>
        <taxon>Stenosarchaea group</taxon>
        <taxon>Methanomicrobia</taxon>
        <taxon>Candidatus Methanophagales</taxon>
        <taxon>Candidatus Methanophagaceae</taxon>
    </lineage>
</organism>
<proteinExistence type="predicted"/>
<evidence type="ECO:0000256" key="1">
    <source>
        <dbReference type="SAM" id="MobiDB-lite"/>
    </source>
</evidence>
<name>A0A7G9YXL0_9EURY</name>
<protein>
    <submittedName>
        <fullName evidence="2">Uncharacterized protein</fullName>
    </submittedName>
</protein>
<accession>A0A7G9YXL0</accession>
<gene>
    <name evidence="2" type="ORF">KDAIOKAM_00013</name>
</gene>